<accession>A0AAE9Y728</accession>
<dbReference type="PROSITE" id="PS00061">
    <property type="entry name" value="ADH_SHORT"/>
    <property type="match status" value="1"/>
</dbReference>
<dbReference type="InterPro" id="IPR002347">
    <property type="entry name" value="SDR_fam"/>
</dbReference>
<name>A0AAE9Y728_9ACTN</name>
<protein>
    <submittedName>
        <fullName evidence="4">SDR family NAD(P)-dependent oxidoreductase</fullName>
    </submittedName>
</protein>
<dbReference type="FunFam" id="3.40.50.720:FF:000084">
    <property type="entry name" value="Short-chain dehydrogenase reductase"/>
    <property type="match status" value="1"/>
</dbReference>
<dbReference type="Pfam" id="PF13561">
    <property type="entry name" value="adh_short_C2"/>
    <property type="match status" value="1"/>
</dbReference>
<dbReference type="EMBL" id="CP116942">
    <property type="protein sequence ID" value="WCO65578.1"/>
    <property type="molecule type" value="Genomic_DNA"/>
</dbReference>
<gene>
    <name evidence="4" type="ORF">PO878_13825</name>
</gene>
<sequence>MAELPPLSTPLPGPRLAGRSALVTGGASGIGAATALRLAAEGATVLAVDLDAEGLKRTAAALPAEATGAIAPHVADVSDEGAVGDAVAAAVEQGGGLDVVANIAGILRAAHSTEHSLELWDQVIRVNLTSTFLVCRTALPPLLDGGGVIVNSASTSAEFGHPWMAAYAASKGGVAALTHSLAVEYAKRGVRVNAIAPGSVRTSMTKGLDFPADADFDLLPRIMSPTGPGDPASVAAVVAMLASDDGAHITGEVIRIDGGTHS</sequence>
<evidence type="ECO:0000313" key="5">
    <source>
        <dbReference type="Proteomes" id="UP001216390"/>
    </source>
</evidence>
<dbReference type="InterPro" id="IPR057326">
    <property type="entry name" value="KR_dom"/>
</dbReference>
<dbReference type="PRINTS" id="PR00080">
    <property type="entry name" value="SDRFAMILY"/>
</dbReference>
<dbReference type="KEGG" id="ima:PO878_13825"/>
<comment type="similarity">
    <text evidence="1">Belongs to the short-chain dehydrogenases/reductases (SDR) family.</text>
</comment>
<dbReference type="AlphaFoldDB" id="A0AAE9Y728"/>
<dbReference type="CDD" id="cd05233">
    <property type="entry name" value="SDR_c"/>
    <property type="match status" value="1"/>
</dbReference>
<dbReference type="PRINTS" id="PR00081">
    <property type="entry name" value="GDHRDH"/>
</dbReference>
<proteinExistence type="inferred from homology"/>
<dbReference type="InterPro" id="IPR020904">
    <property type="entry name" value="Sc_DH/Rdtase_CS"/>
</dbReference>
<feature type="domain" description="Ketoreductase" evidence="3">
    <location>
        <begin position="19"/>
        <end position="198"/>
    </location>
</feature>
<dbReference type="Gene3D" id="3.40.50.720">
    <property type="entry name" value="NAD(P)-binding Rossmann-like Domain"/>
    <property type="match status" value="1"/>
</dbReference>
<dbReference type="Proteomes" id="UP001216390">
    <property type="component" value="Chromosome"/>
</dbReference>
<organism evidence="4 5">
    <name type="scientific">Iamia majanohamensis</name>
    <dbReference type="NCBI Taxonomy" id="467976"/>
    <lineage>
        <taxon>Bacteria</taxon>
        <taxon>Bacillati</taxon>
        <taxon>Actinomycetota</taxon>
        <taxon>Acidimicrobiia</taxon>
        <taxon>Acidimicrobiales</taxon>
        <taxon>Iamiaceae</taxon>
        <taxon>Iamia</taxon>
    </lineage>
</organism>
<dbReference type="PANTHER" id="PTHR24321:SF14">
    <property type="entry name" value="SHORT-CHAIN TYPE DEHYDROGENASE_REDUCTASE BLR2146-RELATED"/>
    <property type="match status" value="1"/>
</dbReference>
<evidence type="ECO:0000256" key="2">
    <source>
        <dbReference type="ARBA" id="ARBA00023002"/>
    </source>
</evidence>
<dbReference type="RefSeq" id="WP_272735105.1">
    <property type="nucleotide sequence ID" value="NZ_CP116942.1"/>
</dbReference>
<dbReference type="PANTHER" id="PTHR24321">
    <property type="entry name" value="DEHYDROGENASES, SHORT CHAIN"/>
    <property type="match status" value="1"/>
</dbReference>
<keyword evidence="2" id="KW-0560">Oxidoreductase</keyword>
<evidence type="ECO:0000256" key="1">
    <source>
        <dbReference type="ARBA" id="ARBA00006484"/>
    </source>
</evidence>
<dbReference type="InterPro" id="IPR036291">
    <property type="entry name" value="NAD(P)-bd_dom_sf"/>
</dbReference>
<evidence type="ECO:0000313" key="4">
    <source>
        <dbReference type="EMBL" id="WCO65578.1"/>
    </source>
</evidence>
<keyword evidence="5" id="KW-1185">Reference proteome</keyword>
<reference evidence="4" key="1">
    <citation type="submission" date="2023-01" db="EMBL/GenBank/DDBJ databases">
        <title>The diversity of Class Acidimicrobiia in South China Sea sediment environments and the proposal of Iamia marina sp. nov., a novel species of the genus Iamia.</title>
        <authorList>
            <person name="He Y."/>
            <person name="Tian X."/>
        </authorList>
    </citation>
    <scope>NUCLEOTIDE SEQUENCE</scope>
    <source>
        <strain evidence="4">DSM 19957</strain>
    </source>
</reference>
<dbReference type="GO" id="GO:0016491">
    <property type="term" value="F:oxidoreductase activity"/>
    <property type="evidence" value="ECO:0007669"/>
    <property type="project" value="UniProtKB-KW"/>
</dbReference>
<dbReference type="SMART" id="SM00822">
    <property type="entry name" value="PKS_KR"/>
    <property type="match status" value="1"/>
</dbReference>
<evidence type="ECO:0000259" key="3">
    <source>
        <dbReference type="SMART" id="SM00822"/>
    </source>
</evidence>
<dbReference type="SUPFAM" id="SSF51735">
    <property type="entry name" value="NAD(P)-binding Rossmann-fold domains"/>
    <property type="match status" value="1"/>
</dbReference>